<dbReference type="GO" id="GO:0097193">
    <property type="term" value="P:intrinsic apoptotic signaling pathway"/>
    <property type="evidence" value="ECO:0007669"/>
    <property type="project" value="InterPro"/>
</dbReference>
<evidence type="ECO:0000313" key="7">
    <source>
        <dbReference type="EMBL" id="WFC99894.1"/>
    </source>
</evidence>
<dbReference type="AlphaFoldDB" id="A0AAJ5Z0B5"/>
<dbReference type="Pfam" id="PF10231">
    <property type="entry name" value="COA8"/>
    <property type="match status" value="1"/>
</dbReference>
<protein>
    <submittedName>
        <fullName evidence="7">Uncharacterized protein</fullName>
    </submittedName>
</protein>
<organism evidence="7 8">
    <name type="scientific">Malassezia yamatoensis</name>
    <dbReference type="NCBI Taxonomy" id="253288"/>
    <lineage>
        <taxon>Eukaryota</taxon>
        <taxon>Fungi</taxon>
        <taxon>Dikarya</taxon>
        <taxon>Basidiomycota</taxon>
        <taxon>Ustilaginomycotina</taxon>
        <taxon>Malasseziomycetes</taxon>
        <taxon>Malasseziales</taxon>
        <taxon>Malasseziaceae</taxon>
        <taxon>Malassezia</taxon>
    </lineage>
</organism>
<dbReference type="Proteomes" id="UP001219567">
    <property type="component" value="Chromosome 3"/>
</dbReference>
<dbReference type="EMBL" id="CP119945">
    <property type="protein sequence ID" value="WFC99894.1"/>
    <property type="molecule type" value="Genomic_DNA"/>
</dbReference>
<keyword evidence="8" id="KW-1185">Reference proteome</keyword>
<reference evidence="7 8" key="1">
    <citation type="submission" date="2023-03" db="EMBL/GenBank/DDBJ databases">
        <title>Mating type loci evolution in Malassezia.</title>
        <authorList>
            <person name="Coelho M.A."/>
        </authorList>
    </citation>
    <scope>NUCLEOTIDE SEQUENCE [LARGE SCALE GENOMIC DNA]</scope>
    <source>
        <strain evidence="7 8">CBS 9725</strain>
    </source>
</reference>
<name>A0AAJ5Z0B5_9BASI</name>
<keyword evidence="6" id="KW-0472">Membrane</keyword>
<evidence type="ECO:0000256" key="2">
    <source>
        <dbReference type="ARBA" id="ARBA00005453"/>
    </source>
</evidence>
<proteinExistence type="inferred from homology"/>
<keyword evidence="5" id="KW-0496">Mitochondrion</keyword>
<accession>A0AAJ5Z0B5</accession>
<evidence type="ECO:0000256" key="3">
    <source>
        <dbReference type="ARBA" id="ARBA00022792"/>
    </source>
</evidence>
<comment type="similarity">
    <text evidence="2">Belongs to the COA8 family.</text>
</comment>
<keyword evidence="3" id="KW-0999">Mitochondrion inner membrane</keyword>
<gene>
    <name evidence="7" type="ORF">MYAM1_002640</name>
</gene>
<evidence type="ECO:0000256" key="1">
    <source>
        <dbReference type="ARBA" id="ARBA00004443"/>
    </source>
</evidence>
<dbReference type="InterPro" id="IPR018796">
    <property type="entry name" value="COA8"/>
</dbReference>
<evidence type="ECO:0000313" key="8">
    <source>
        <dbReference type="Proteomes" id="UP001219567"/>
    </source>
</evidence>
<dbReference type="PANTHER" id="PTHR31107">
    <property type="entry name" value="APOPTOGENIC PROTEIN 1, MITOCHONDRIAL"/>
    <property type="match status" value="1"/>
</dbReference>
<evidence type="ECO:0000256" key="4">
    <source>
        <dbReference type="ARBA" id="ARBA00022946"/>
    </source>
</evidence>
<comment type="subcellular location">
    <subcellularLocation>
        <location evidence="1">Mitochondrion inner membrane</location>
        <topology evidence="1">Peripheral membrane protein</topology>
        <orientation evidence="1">Matrix side</orientation>
    </subcellularLocation>
</comment>
<sequence>MGSVGKWGKQGMRVAWKLPPRYIGPPDPLSNLRPVVFGVRENGSENQSENRIPPRTSHPYSLTEFSLPGPRNSQGVLAQYVYRCYDRLEAAQLQTRLQTMWLDQFNQRFWIDNNTRFQRARQEYEAALNLEVEHASLEQVAPFYRAWLATNAARLRNYNRALWAGTARVIAAQTHYQLLRYFTQLVARLAGIR</sequence>
<evidence type="ECO:0000256" key="6">
    <source>
        <dbReference type="ARBA" id="ARBA00023136"/>
    </source>
</evidence>
<dbReference type="PANTHER" id="PTHR31107:SF2">
    <property type="entry name" value="CYTOCHROME C OXIDASE ASSEMBLY FACTOR 8"/>
    <property type="match status" value="1"/>
</dbReference>
<dbReference type="GO" id="GO:0005743">
    <property type="term" value="C:mitochondrial inner membrane"/>
    <property type="evidence" value="ECO:0007669"/>
    <property type="project" value="UniProtKB-SubCell"/>
</dbReference>
<evidence type="ECO:0000256" key="5">
    <source>
        <dbReference type="ARBA" id="ARBA00023128"/>
    </source>
</evidence>
<keyword evidence="4" id="KW-0809">Transit peptide</keyword>